<sequence length="96" mass="10011">MCPESRAGAWRDAGALADGGHVLAGEAADEDVHGLYLAPVNGGDVAQVRRTGPVTGEDSRDGLVEFGEPHRFGVEDVLDGEVEAAVAAEQRPDRES</sequence>
<gene>
    <name evidence="1" type="ORF">SDC9_54958</name>
</gene>
<comment type="caution">
    <text evidence="1">The sequence shown here is derived from an EMBL/GenBank/DDBJ whole genome shotgun (WGS) entry which is preliminary data.</text>
</comment>
<name>A0A644X3D2_9ZZZZ</name>
<reference evidence="1" key="1">
    <citation type="submission" date="2019-08" db="EMBL/GenBank/DDBJ databases">
        <authorList>
            <person name="Kucharzyk K."/>
            <person name="Murdoch R.W."/>
            <person name="Higgins S."/>
            <person name="Loffler F."/>
        </authorList>
    </citation>
    <scope>NUCLEOTIDE SEQUENCE</scope>
</reference>
<accession>A0A644X3D2</accession>
<evidence type="ECO:0000313" key="1">
    <source>
        <dbReference type="EMBL" id="MPM08644.1"/>
    </source>
</evidence>
<organism evidence="1">
    <name type="scientific">bioreactor metagenome</name>
    <dbReference type="NCBI Taxonomy" id="1076179"/>
    <lineage>
        <taxon>unclassified sequences</taxon>
        <taxon>metagenomes</taxon>
        <taxon>ecological metagenomes</taxon>
    </lineage>
</organism>
<protein>
    <submittedName>
        <fullName evidence="1">Uncharacterized protein</fullName>
    </submittedName>
</protein>
<dbReference type="EMBL" id="VSSQ01001474">
    <property type="protein sequence ID" value="MPM08644.1"/>
    <property type="molecule type" value="Genomic_DNA"/>
</dbReference>
<proteinExistence type="predicted"/>
<dbReference type="AlphaFoldDB" id="A0A644X3D2"/>